<reference evidence="1" key="1">
    <citation type="submission" date="2020-04" db="EMBL/GenBank/DDBJ databases">
        <title>Deep metagenomics examines the oral microbiome during advanced dental caries in children, revealing novel taxa and co-occurrences with host molecules.</title>
        <authorList>
            <person name="Baker J.L."/>
            <person name="Morton J.T."/>
            <person name="Dinis M."/>
            <person name="Alvarez R."/>
            <person name="Tran N.C."/>
            <person name="Knight R."/>
            <person name="Edlund A."/>
        </authorList>
    </citation>
    <scope>NUCLEOTIDE SEQUENCE</scope>
    <source>
        <strain evidence="1">JCVI_23_bin.16</strain>
    </source>
</reference>
<dbReference type="GO" id="GO:0006352">
    <property type="term" value="P:DNA-templated transcription initiation"/>
    <property type="evidence" value="ECO:0007669"/>
    <property type="project" value="InterPro"/>
</dbReference>
<dbReference type="Proteomes" id="UP000757900">
    <property type="component" value="Unassembled WGS sequence"/>
</dbReference>
<accession>A0A929MNX1</accession>
<dbReference type="Gene3D" id="1.10.1740.10">
    <property type="match status" value="1"/>
</dbReference>
<dbReference type="SUPFAM" id="SSF88946">
    <property type="entry name" value="Sigma2 domain of RNA polymerase sigma factors"/>
    <property type="match status" value="1"/>
</dbReference>
<name>A0A929MNX1_ABIDE</name>
<gene>
    <name evidence="1" type="ORF">HXK00_03405</name>
</gene>
<evidence type="ECO:0000313" key="2">
    <source>
        <dbReference type="Proteomes" id="UP000757900"/>
    </source>
</evidence>
<organism evidence="1 2">
    <name type="scientific">Abiotrophia defectiva</name>
    <name type="common">Streptococcus defectivus</name>
    <dbReference type="NCBI Taxonomy" id="46125"/>
    <lineage>
        <taxon>Bacteria</taxon>
        <taxon>Bacillati</taxon>
        <taxon>Bacillota</taxon>
        <taxon>Bacilli</taxon>
        <taxon>Lactobacillales</taxon>
        <taxon>Aerococcaceae</taxon>
        <taxon>Abiotrophia</taxon>
    </lineage>
</organism>
<evidence type="ECO:0000313" key="1">
    <source>
        <dbReference type="EMBL" id="MBF0934677.1"/>
    </source>
</evidence>
<dbReference type="GO" id="GO:0003700">
    <property type="term" value="F:DNA-binding transcription factor activity"/>
    <property type="evidence" value="ECO:0007669"/>
    <property type="project" value="InterPro"/>
</dbReference>
<dbReference type="EMBL" id="JABZFV010000050">
    <property type="protein sequence ID" value="MBF0934677.1"/>
    <property type="molecule type" value="Genomic_DNA"/>
</dbReference>
<proteinExistence type="predicted"/>
<dbReference type="InterPro" id="IPR013325">
    <property type="entry name" value="RNA_pol_sigma_r2"/>
</dbReference>
<protein>
    <submittedName>
        <fullName evidence="1">Sigma-70 family RNA polymerase sigma factor</fullName>
    </submittedName>
</protein>
<comment type="caution">
    <text evidence="1">The sequence shown here is derived from an EMBL/GenBank/DDBJ whole genome shotgun (WGS) entry which is preliminary data.</text>
</comment>
<dbReference type="AlphaFoldDB" id="A0A929MNX1"/>
<sequence>MLTQDQTLDQTALVEQYGGVIHYVLHSQGYYRGHPDYEDFYQELYLKLWDLAQKFKGQPLEEQSRSRFVGYVKPALRYYLWDLAQAASRRRSREPLGLLANGGGAEPDSELVADLLAQDLKRSETGAWQAQQGGTQESSQGADAFLAAARSRLSDKEADFLSLLLDPRLTDTAKARQLGISLSSYDDRRTRLATKLWDLKDLLKGEG</sequence>